<reference evidence="2 4" key="2">
    <citation type="submission" date="2018-06" db="EMBL/GenBank/DDBJ databases">
        <authorList>
            <consortium name="Pathogen Informatics"/>
            <person name="Doyle S."/>
        </authorList>
    </citation>
    <scope>NUCLEOTIDE SEQUENCE [LARGE SCALE GENOMIC DNA]</scope>
    <source>
        <strain evidence="2 4">NCTC12437</strain>
    </source>
</reference>
<dbReference type="EMBL" id="LNXT01000020">
    <property type="protein sequence ID" value="KTC71580.1"/>
    <property type="molecule type" value="Genomic_DNA"/>
</dbReference>
<dbReference type="SUPFAM" id="SSF158682">
    <property type="entry name" value="TerB-like"/>
    <property type="match status" value="1"/>
</dbReference>
<sequence>MRLLKPSAGQAKSGLRAFREIMLADPETKELTELQIRTLEAAQKFITNTHYFLDEISEPIEPDELAKDISEPALRQQLVEGMVVISTVNGTPKPEQIKILRRFADALKVDHSLVDALQKLAGEHRLLYALDVVRHMYIGEAISKAWRKEKFKGIYKIVGAMRGFYQDPGLAKQYHDLENLPDGTLGKEFWRFYTDHQFIFPGEKYGSPVMMTYHDMAHVLGGYDTTPVGELKVASFTAGFRNVGRPWILLFIISQFHLGVKTVPIDVPGMTGEFNPEEQFLALQRGSLMNVDLFDNWDYWPVMDQPIEQVRQSFNILPDEKVLEVVQK</sequence>
<dbReference type="OrthoDB" id="9775927at2"/>
<evidence type="ECO:0000313" key="2">
    <source>
        <dbReference type="EMBL" id="STX32885.1"/>
    </source>
</evidence>
<accession>A0A378IDS3</accession>
<name>A0A378IDS3_9GAMM</name>
<keyword evidence="3" id="KW-1185">Reference proteome</keyword>
<dbReference type="CDD" id="cd07177">
    <property type="entry name" value="terB_like"/>
    <property type="match status" value="1"/>
</dbReference>
<protein>
    <submittedName>
        <fullName evidence="2">Uncharacterized protein involved in ubiquinone biosynthesis</fullName>
    </submittedName>
</protein>
<keyword evidence="2" id="KW-0830">Ubiquinone</keyword>
<dbReference type="RefSeq" id="WP_058523691.1">
    <property type="nucleotide sequence ID" value="NZ_CAAAHV010000045.1"/>
</dbReference>
<gene>
    <name evidence="1" type="ORF">Lbir_1633</name>
    <name evidence="2" type="ORF">NCTC12437_02689</name>
</gene>
<dbReference type="AlphaFoldDB" id="A0A378IDS3"/>
<organism evidence="2 4">
    <name type="scientific">Legionella birminghamensis</name>
    <dbReference type="NCBI Taxonomy" id="28083"/>
    <lineage>
        <taxon>Bacteria</taxon>
        <taxon>Pseudomonadati</taxon>
        <taxon>Pseudomonadota</taxon>
        <taxon>Gammaproteobacteria</taxon>
        <taxon>Legionellales</taxon>
        <taxon>Legionellaceae</taxon>
        <taxon>Legionella</taxon>
    </lineage>
</organism>
<reference evidence="1 3" key="1">
    <citation type="submission" date="2015-11" db="EMBL/GenBank/DDBJ databases">
        <title>Genomic analysis of 38 Legionella species identifies large and diverse effector repertoires.</title>
        <authorList>
            <person name="Burstein D."/>
            <person name="Amaro F."/>
            <person name="Zusman T."/>
            <person name="Lifshitz Z."/>
            <person name="Cohen O."/>
            <person name="Gilbert J.A."/>
            <person name="Pupko T."/>
            <person name="Shuman H.A."/>
            <person name="Segal G."/>
        </authorList>
    </citation>
    <scope>NUCLEOTIDE SEQUENCE [LARGE SCALE GENOMIC DNA]</scope>
    <source>
        <strain evidence="1 3">CDC#1407-AL-14</strain>
    </source>
</reference>
<evidence type="ECO:0000313" key="1">
    <source>
        <dbReference type="EMBL" id="KTC71580.1"/>
    </source>
</evidence>
<evidence type="ECO:0000313" key="4">
    <source>
        <dbReference type="Proteomes" id="UP000255066"/>
    </source>
</evidence>
<dbReference type="Proteomes" id="UP000255066">
    <property type="component" value="Unassembled WGS sequence"/>
</dbReference>
<evidence type="ECO:0000313" key="3">
    <source>
        <dbReference type="Proteomes" id="UP000054735"/>
    </source>
</evidence>
<dbReference type="Proteomes" id="UP000054735">
    <property type="component" value="Unassembled WGS sequence"/>
</dbReference>
<proteinExistence type="predicted"/>
<dbReference type="EMBL" id="UGNW01000001">
    <property type="protein sequence ID" value="STX32885.1"/>
    <property type="molecule type" value="Genomic_DNA"/>
</dbReference>
<dbReference type="STRING" id="28083.Lbir_1633"/>
<dbReference type="InterPro" id="IPR029024">
    <property type="entry name" value="TerB-like"/>
</dbReference>